<dbReference type="FunFam" id="3.30.70.330:FF:000169">
    <property type="entry name" value="protein alan shepard isoform X4"/>
    <property type="match status" value="1"/>
</dbReference>
<dbReference type="InterPro" id="IPR012677">
    <property type="entry name" value="Nucleotide-bd_a/b_plait_sf"/>
</dbReference>
<dbReference type="OrthoDB" id="271725at2759"/>
<dbReference type="AlphaFoldDB" id="A0A7R9A6Q5"/>
<proteinExistence type="predicted"/>
<feature type="region of interest" description="Disordered" evidence="4">
    <location>
        <begin position="506"/>
        <end position="545"/>
    </location>
</feature>
<dbReference type="PROSITE" id="PS50102">
    <property type="entry name" value="RRM"/>
    <property type="match status" value="1"/>
</dbReference>
<evidence type="ECO:0000313" key="6">
    <source>
        <dbReference type="EMBL" id="CAD7248860.1"/>
    </source>
</evidence>
<evidence type="ECO:0000259" key="5">
    <source>
        <dbReference type="PROSITE" id="PS50102"/>
    </source>
</evidence>
<gene>
    <name evidence="6" type="ORF">DSTB1V02_LOCUS8667</name>
</gene>
<dbReference type="Gene3D" id="3.30.70.330">
    <property type="match status" value="2"/>
</dbReference>
<dbReference type="InterPro" id="IPR035979">
    <property type="entry name" value="RBD_domain_sf"/>
</dbReference>
<dbReference type="PANTHER" id="PTHR24012">
    <property type="entry name" value="RNA BINDING PROTEIN"/>
    <property type="match status" value="1"/>
</dbReference>
<protein>
    <recommendedName>
        <fullName evidence="5">RRM domain-containing protein</fullName>
    </recommendedName>
</protein>
<keyword evidence="1" id="KW-0677">Repeat</keyword>
<dbReference type="Proteomes" id="UP000677054">
    <property type="component" value="Unassembled WGS sequence"/>
</dbReference>
<feature type="compositionally biased region" description="Low complexity" evidence="4">
    <location>
        <begin position="399"/>
        <end position="409"/>
    </location>
</feature>
<evidence type="ECO:0000256" key="1">
    <source>
        <dbReference type="ARBA" id="ARBA00022737"/>
    </source>
</evidence>
<dbReference type="Pfam" id="PF00076">
    <property type="entry name" value="RRM_1"/>
    <property type="match status" value="1"/>
</dbReference>
<dbReference type="SMART" id="SM00360">
    <property type="entry name" value="RRM"/>
    <property type="match status" value="1"/>
</dbReference>
<dbReference type="InterPro" id="IPR000504">
    <property type="entry name" value="RRM_dom"/>
</dbReference>
<dbReference type="GO" id="GO:0003723">
    <property type="term" value="F:RNA binding"/>
    <property type="evidence" value="ECO:0007669"/>
    <property type="project" value="UniProtKB-UniRule"/>
</dbReference>
<feature type="domain" description="RRM" evidence="5">
    <location>
        <begin position="127"/>
        <end position="206"/>
    </location>
</feature>
<accession>A0A7R9A6Q5</accession>
<keyword evidence="2 3" id="KW-0694">RNA-binding</keyword>
<reference evidence="6" key="1">
    <citation type="submission" date="2020-11" db="EMBL/GenBank/DDBJ databases">
        <authorList>
            <person name="Tran Van P."/>
        </authorList>
    </citation>
    <scope>NUCLEOTIDE SEQUENCE</scope>
</reference>
<dbReference type="EMBL" id="LR901546">
    <property type="protein sequence ID" value="CAD7248860.1"/>
    <property type="molecule type" value="Genomic_DNA"/>
</dbReference>
<name>A0A7R9A6Q5_9CRUS</name>
<evidence type="ECO:0000256" key="3">
    <source>
        <dbReference type="PROSITE-ProRule" id="PRU00176"/>
    </source>
</evidence>
<evidence type="ECO:0000256" key="2">
    <source>
        <dbReference type="ARBA" id="ARBA00022884"/>
    </source>
</evidence>
<dbReference type="SUPFAM" id="SSF54928">
    <property type="entry name" value="RNA-binding domain, RBD"/>
    <property type="match status" value="1"/>
</dbReference>
<organism evidence="6">
    <name type="scientific">Darwinula stevensoni</name>
    <dbReference type="NCBI Taxonomy" id="69355"/>
    <lineage>
        <taxon>Eukaryota</taxon>
        <taxon>Metazoa</taxon>
        <taxon>Ecdysozoa</taxon>
        <taxon>Arthropoda</taxon>
        <taxon>Crustacea</taxon>
        <taxon>Oligostraca</taxon>
        <taxon>Ostracoda</taxon>
        <taxon>Podocopa</taxon>
        <taxon>Podocopida</taxon>
        <taxon>Darwinulocopina</taxon>
        <taxon>Darwinuloidea</taxon>
        <taxon>Darwinulidae</taxon>
        <taxon>Darwinula</taxon>
    </lineage>
</organism>
<dbReference type="CDD" id="cd12244">
    <property type="entry name" value="RRM2_MSSP"/>
    <property type="match status" value="1"/>
</dbReference>
<feature type="region of interest" description="Disordered" evidence="4">
    <location>
        <begin position="210"/>
        <end position="245"/>
    </location>
</feature>
<keyword evidence="7" id="KW-1185">Reference proteome</keyword>
<feature type="region of interest" description="Disordered" evidence="4">
    <location>
        <begin position="392"/>
        <end position="411"/>
    </location>
</feature>
<sequence>MDGRDVTESRDVDGIYCPIDRMRGEAMGRDQEADRGTSEVGPDFSGVGVFKVGGRRWGSSGMGFAAYRGDSAPLAGSVEQCRWNAVAGLCYGFVDFESPEAALRAMRALQGRGIQAQMAKQQEQDPTNLYIANLPVTFDEEQLENLLQDYGKVVSTRILRDNSSLSKGVGFARMEKREICEEIIQQLNGSKKFSHNEPLLVKFADGGNKKRTAAHRHPESPYGEVSLRKVSSGGGVTPAPLSELDGRARPEIGSSHESQEWGQLRGQVRNAILVTLPLQVSPEYSASNIELHEFLELTVGCYSLAGGGYDGMGSRGGGMGNGAAAAAAAAAAAGMLATSQPMMTSLAGFRGYHPAAHPGTSQAVTYPAMFAFHPGGPGVGGHTQYLLAGPTTGPGGHGHAQTAPPAHTHSPQMPTSLEMIPGAVDPASLHGYTPMLNQFSALSLNHSHPTPNHSWTFSNQMVCSGQYVAAGGAAGYLHSAYAGHPLMPIMTPTLHMMEGGAQVAAGAGMNENTPNPSPDEYGGSGPTYIASAPPQVPQQQPQVAK</sequence>
<evidence type="ECO:0000313" key="7">
    <source>
        <dbReference type="Proteomes" id="UP000677054"/>
    </source>
</evidence>
<dbReference type="EMBL" id="CAJPEV010002029">
    <property type="protein sequence ID" value="CAG0895370.1"/>
    <property type="molecule type" value="Genomic_DNA"/>
</dbReference>
<evidence type="ECO:0000256" key="4">
    <source>
        <dbReference type="SAM" id="MobiDB-lite"/>
    </source>
</evidence>